<evidence type="ECO:0000313" key="5">
    <source>
        <dbReference type="Proteomes" id="UP000500953"/>
    </source>
</evidence>
<dbReference type="AlphaFoldDB" id="A0A6G9ZH71"/>
<proteinExistence type="predicted"/>
<feature type="compositionally biased region" description="Low complexity" evidence="1">
    <location>
        <begin position="250"/>
        <end position="263"/>
    </location>
</feature>
<dbReference type="EMBL" id="CP046173">
    <property type="protein sequence ID" value="QIS24792.1"/>
    <property type="molecule type" value="Genomic_DNA"/>
</dbReference>
<evidence type="ECO:0000259" key="3">
    <source>
        <dbReference type="Pfam" id="PF13810"/>
    </source>
</evidence>
<feature type="compositionally biased region" description="Low complexity" evidence="1">
    <location>
        <begin position="166"/>
        <end position="179"/>
    </location>
</feature>
<evidence type="ECO:0000256" key="2">
    <source>
        <dbReference type="SAM" id="SignalP"/>
    </source>
</evidence>
<feature type="compositionally biased region" description="Low complexity" evidence="1">
    <location>
        <begin position="187"/>
        <end position="207"/>
    </location>
</feature>
<reference evidence="4 5" key="1">
    <citation type="journal article" date="2019" name="ACS Chem. Biol.">
        <title>Identification and Mobilization of a Cryptic Antibiotic Biosynthesis Gene Locus from a Human-Pathogenic Nocardia Isolate.</title>
        <authorList>
            <person name="Herisse M."/>
            <person name="Ishida K."/>
            <person name="Porter J.L."/>
            <person name="Howden B."/>
            <person name="Hertweck C."/>
            <person name="Stinear T.P."/>
            <person name="Pidot S.J."/>
        </authorList>
    </citation>
    <scope>NUCLEOTIDE SEQUENCE [LARGE SCALE GENOMIC DNA]</scope>
    <source>
        <strain evidence="4 5">AUSMDU00012715</strain>
    </source>
</reference>
<dbReference type="Pfam" id="PF13810">
    <property type="entry name" value="DUF4185"/>
    <property type="match status" value="1"/>
</dbReference>
<feature type="compositionally biased region" description="Pro residues" evidence="1">
    <location>
        <begin position="82"/>
        <end position="98"/>
    </location>
</feature>
<dbReference type="Proteomes" id="UP000500953">
    <property type="component" value="Chromosome"/>
</dbReference>
<feature type="domain" description="DUF4185" evidence="3">
    <location>
        <begin position="280"/>
        <end position="585"/>
    </location>
</feature>
<gene>
    <name evidence="4" type="ORF">F6W96_41760</name>
</gene>
<feature type="signal peptide" evidence="2">
    <location>
        <begin position="1"/>
        <end position="36"/>
    </location>
</feature>
<keyword evidence="2" id="KW-0732">Signal</keyword>
<feature type="chain" id="PRO_5026193355" evidence="2">
    <location>
        <begin position="37"/>
        <end position="594"/>
    </location>
</feature>
<feature type="region of interest" description="Disordered" evidence="1">
    <location>
        <begin position="35"/>
        <end position="263"/>
    </location>
</feature>
<organism evidence="4 5">
    <name type="scientific">Nocardia terpenica</name>
    <dbReference type="NCBI Taxonomy" id="455432"/>
    <lineage>
        <taxon>Bacteria</taxon>
        <taxon>Bacillati</taxon>
        <taxon>Actinomycetota</taxon>
        <taxon>Actinomycetes</taxon>
        <taxon>Mycobacteriales</taxon>
        <taxon>Nocardiaceae</taxon>
        <taxon>Nocardia</taxon>
    </lineage>
</organism>
<protein>
    <submittedName>
        <fullName evidence="4">DUF4185 domain-containing protein</fullName>
    </submittedName>
</protein>
<feature type="compositionally biased region" description="Pro residues" evidence="1">
    <location>
        <begin position="63"/>
        <end position="75"/>
    </location>
</feature>
<evidence type="ECO:0000256" key="1">
    <source>
        <dbReference type="SAM" id="MobiDB-lite"/>
    </source>
</evidence>
<evidence type="ECO:0000313" key="4">
    <source>
        <dbReference type="EMBL" id="QIS24792.1"/>
    </source>
</evidence>
<accession>A0A6G9ZH71</accession>
<feature type="compositionally biased region" description="Pro residues" evidence="1">
    <location>
        <begin position="227"/>
        <end position="249"/>
    </location>
</feature>
<dbReference type="InterPro" id="IPR025442">
    <property type="entry name" value="DUF4185"/>
</dbReference>
<sequence length="594" mass="62101">MRAIAGPDVRARCHNAAAPALFGVLLIGALTAPASAAPAPWAPPPVNACGETGLDPRARQPDPNLPPPPLLPPLPQHIEIPYPVPQPTPVPIPGPPPDNTRIDPAPLPADPCQNPCPDIRDNPKPDPPQTPSETDDSGTAPDGGTGQGPNPAPDSGSAYGSGPGSSSGSPGTGPNSGSASGSGGSSDSGSAASGSASGSASGYSSGSGFRGGGPLNLPSIDFTPDIEPIPIPVPGGTPPPPETPPPPVVHPAAPGPAAAPVAPRQVDSVDLVNQVTGPGSSNRTDMRWQVDGTDLGILWETKPGEVAAVFGDTFGKGWQPGGAGGPDWRSNVLGYSTERDLSKGLVIDTMVQDSRCHAAELLDSRKIKNFETTVIPTSGFAIGSRQYLSYMSVNRWSKIPGMWWTNRGGLAYSDDDGRTWTKDQYALWDNIFGLDRFQVTAMAPHGDYVYMFGTPNGRIGVVGLARVPKKEVLNKSAYQYWVDGVWAPAEENCATPVFPGIAGELSVRYDESSGQWQMVHLDPARHALVLRTAAEPQGTWTDGTALVDTDDYPAAYGGFIHPWSTGKDLYFTMSAWGSYNVFLMHATLNDLPDP</sequence>
<name>A0A6G9ZH71_9NOCA</name>